<geneLocation type="mitochondrion" evidence="1"/>
<keyword evidence="1" id="KW-0255">Endonuclease</keyword>
<dbReference type="EMBL" id="MH745717">
    <property type="protein sequence ID" value="QCG70028.1"/>
    <property type="molecule type" value="Genomic_DNA"/>
</dbReference>
<proteinExistence type="predicted"/>
<evidence type="ECO:0000313" key="1">
    <source>
        <dbReference type="EMBL" id="QCG70028.1"/>
    </source>
</evidence>
<organism evidence="1">
    <name type="scientific">Taiwanofungus camphoratus</name>
    <name type="common">Poroid brown-rot fungus</name>
    <name type="synonym">Antrodia camphorata</name>
    <dbReference type="NCBI Taxonomy" id="2696576"/>
    <lineage>
        <taxon>Eukaryota</taxon>
        <taxon>Fungi</taxon>
        <taxon>Dikarya</taxon>
        <taxon>Basidiomycota</taxon>
        <taxon>Agaricomycotina</taxon>
        <taxon>Agaricomycetes</taxon>
        <taxon>Polyporales</taxon>
        <taxon>Taiwanofungaceae</taxon>
        <taxon>Taiwanofungus</taxon>
    </lineage>
</organism>
<dbReference type="SMART" id="SM00497">
    <property type="entry name" value="IENR1"/>
    <property type="match status" value="1"/>
</dbReference>
<protein>
    <submittedName>
        <fullName evidence="1">LAGLIDADG endonuclease</fullName>
    </submittedName>
</protein>
<sequence length="118" mass="13370">MVLSIANYINKRRYSTASVVVKAPTLEAINQVLSLVLPVTLAPEMSHFKLSQMFARLVKNRTIWEYDNGTLVNVKPFYTQSSAVNAVGIPSNTSIIKRYIDTGKLYLNRYTFYSTKQS</sequence>
<gene>
    <name evidence="1" type="primary">orf118</name>
</gene>
<keyword evidence="1" id="KW-0540">Nuclease</keyword>
<keyword evidence="1" id="KW-0496">Mitochondrion</keyword>
<name>A0A4D6T075_TAICA</name>
<feature type="non-terminal residue" evidence="1">
    <location>
        <position position="1"/>
    </location>
</feature>
<dbReference type="RefSeq" id="YP_009652991.1">
    <property type="nucleotide sequence ID" value="NC_042771.1"/>
</dbReference>
<dbReference type="GO" id="GO:0004519">
    <property type="term" value="F:endonuclease activity"/>
    <property type="evidence" value="ECO:0007669"/>
    <property type="project" value="UniProtKB-KW"/>
</dbReference>
<accession>A0A4D6T075</accession>
<dbReference type="AlphaFoldDB" id="A0A4D6T075"/>
<keyword evidence="1" id="KW-0378">Hydrolase</keyword>
<dbReference type="GeneID" id="40499521"/>
<dbReference type="InterPro" id="IPR003647">
    <property type="entry name" value="Intron_nuc_1_rpt"/>
</dbReference>
<reference evidence="1" key="1">
    <citation type="journal article" name="Sci. Rep.">
        <title>The complete mitochondrial genome of medicinal fungus Taiwanofungus camphoratus reveals gene rearrangements and intron dynamics of Polyporales.</title>
        <authorList>
            <person name="Wang X."/>
            <person name="Jia L."/>
            <person name="Wang M."/>
            <person name="Yang H."/>
            <person name="Chen M."/>
            <person name="Li X."/>
            <person name="Liu H."/>
            <person name="Li Q."/>
            <person name="Liu N."/>
        </authorList>
    </citation>
    <scope>NUCLEOTIDE SEQUENCE</scope>
</reference>